<dbReference type="EMBL" id="SPQB01000081">
    <property type="protein sequence ID" value="TFU29786.1"/>
    <property type="molecule type" value="Genomic_DNA"/>
</dbReference>
<dbReference type="Proteomes" id="UP000298358">
    <property type="component" value="Unassembled WGS sequence"/>
</dbReference>
<comment type="caution">
    <text evidence="1">The sequence shown here is derived from an EMBL/GenBank/DDBJ whole genome shotgun (WGS) entry which is preliminary data.</text>
</comment>
<proteinExistence type="predicted"/>
<name>A0A4Y9FL67_9MICO</name>
<gene>
    <name evidence="1" type="ORF">E4U02_15430</name>
</gene>
<reference evidence="1 2" key="1">
    <citation type="submission" date="2019-03" db="EMBL/GenBank/DDBJ databases">
        <title>Diversity of the mouse oral microbiome.</title>
        <authorList>
            <person name="Joseph S."/>
            <person name="Aduse-Opoku J."/>
            <person name="Curtis M."/>
            <person name="Wade W."/>
            <person name="Hashim A."/>
        </authorList>
    </citation>
    <scope>NUCLEOTIDE SEQUENCE [LARGE SCALE GENOMIC DNA]</scope>
    <source>
        <strain evidence="1 2">P1012</strain>
    </source>
</reference>
<organism evidence="1 2">
    <name type="scientific">Microbacterium paludicola</name>
    <dbReference type="NCBI Taxonomy" id="300019"/>
    <lineage>
        <taxon>Bacteria</taxon>
        <taxon>Bacillati</taxon>
        <taxon>Actinomycetota</taxon>
        <taxon>Actinomycetes</taxon>
        <taxon>Micrococcales</taxon>
        <taxon>Microbacteriaceae</taxon>
        <taxon>Microbacterium</taxon>
    </lineage>
</organism>
<evidence type="ECO:0000313" key="2">
    <source>
        <dbReference type="Proteomes" id="UP000298358"/>
    </source>
</evidence>
<dbReference type="RefSeq" id="WP_135115689.1">
    <property type="nucleotide sequence ID" value="NZ_JADGLL010000081.1"/>
</dbReference>
<accession>A0A4Y9FL67</accession>
<dbReference type="AlphaFoldDB" id="A0A4Y9FL67"/>
<sequence length="133" mass="15329">MTTITAPALEETPVRVDEIRRDRELTTRIVLLDREFERHGETFHSAVDITTWYQRDAKQFRSFAHHVTVSERWVRAVIGFGHSTVPMPRAITPVSRFSQKALEAAHQRYVDSARSPLMWRALLAWAAAQDVSD</sequence>
<protein>
    <submittedName>
        <fullName evidence="1">Uncharacterized protein</fullName>
    </submittedName>
</protein>
<keyword evidence="2" id="KW-1185">Reference proteome</keyword>
<evidence type="ECO:0000313" key="1">
    <source>
        <dbReference type="EMBL" id="TFU29786.1"/>
    </source>
</evidence>